<dbReference type="SUPFAM" id="SSF51556">
    <property type="entry name" value="Metallo-dependent hydrolases"/>
    <property type="match status" value="1"/>
</dbReference>
<evidence type="ECO:0000256" key="5">
    <source>
        <dbReference type="ARBA" id="ARBA00022833"/>
    </source>
</evidence>
<keyword evidence="3" id="KW-0479">Metal-binding</keyword>
<dbReference type="PANTHER" id="PTHR43114:SF6">
    <property type="entry name" value="ADENINE DEAMINASE"/>
    <property type="match status" value="1"/>
</dbReference>
<dbReference type="InterPro" id="IPR006330">
    <property type="entry name" value="Ado/ade_deaminase"/>
</dbReference>
<dbReference type="GO" id="GO:0019239">
    <property type="term" value="F:deaminase activity"/>
    <property type="evidence" value="ECO:0007669"/>
    <property type="project" value="InterPro"/>
</dbReference>
<organism evidence="7 8">
    <name type="scientific">Limimaricola hongkongensis DSM 17492</name>
    <dbReference type="NCBI Taxonomy" id="1122180"/>
    <lineage>
        <taxon>Bacteria</taxon>
        <taxon>Pseudomonadati</taxon>
        <taxon>Pseudomonadota</taxon>
        <taxon>Alphaproteobacteria</taxon>
        <taxon>Rhodobacterales</taxon>
        <taxon>Paracoccaceae</taxon>
        <taxon>Limimaricola</taxon>
    </lineage>
</organism>
<dbReference type="EC" id="3.5.4.4" evidence="7"/>
<dbReference type="Gene3D" id="3.20.20.140">
    <property type="entry name" value="Metal-dependent hydrolases"/>
    <property type="match status" value="1"/>
</dbReference>
<dbReference type="eggNOG" id="COG1816">
    <property type="taxonomic scope" value="Bacteria"/>
</dbReference>
<dbReference type="NCBIfam" id="NF006848">
    <property type="entry name" value="PRK09358.1-3"/>
    <property type="match status" value="1"/>
</dbReference>
<dbReference type="PATRIC" id="fig|1122180.6.peg.1075"/>
<gene>
    <name evidence="7" type="ORF">Lokhon_01083</name>
</gene>
<comment type="similarity">
    <text evidence="2">Belongs to the metallo-dependent hydrolases superfamily. Adenosine and AMP deaminases family.</text>
</comment>
<dbReference type="GO" id="GO:0046872">
    <property type="term" value="F:metal ion binding"/>
    <property type="evidence" value="ECO:0007669"/>
    <property type="project" value="UniProtKB-KW"/>
</dbReference>
<reference evidence="7 8" key="1">
    <citation type="submission" date="2013-03" db="EMBL/GenBank/DDBJ databases">
        <authorList>
            <person name="Fiebig A."/>
            <person name="Goeker M."/>
            <person name="Klenk H.-P.P."/>
        </authorList>
    </citation>
    <scope>NUCLEOTIDE SEQUENCE [LARGE SCALE GENOMIC DNA]</scope>
    <source>
        <strain evidence="7 8">DSM 17492</strain>
    </source>
</reference>
<dbReference type="STRING" id="1122180.Lokhon_01083"/>
<dbReference type="Proteomes" id="UP000025047">
    <property type="component" value="Unassembled WGS sequence"/>
</dbReference>
<evidence type="ECO:0000313" key="8">
    <source>
        <dbReference type="Proteomes" id="UP000025047"/>
    </source>
</evidence>
<evidence type="ECO:0000256" key="3">
    <source>
        <dbReference type="ARBA" id="ARBA00022723"/>
    </source>
</evidence>
<accession>A0A017HD98</accession>
<dbReference type="AlphaFoldDB" id="A0A017HD98"/>
<protein>
    <submittedName>
        <fullName evidence="7">Adenosine deaminase</fullName>
        <ecNumber evidence="7">3.5.4.4</ecNumber>
    </submittedName>
</protein>
<evidence type="ECO:0000256" key="2">
    <source>
        <dbReference type="ARBA" id="ARBA00006676"/>
    </source>
</evidence>
<comment type="caution">
    <text evidence="7">The sequence shown here is derived from an EMBL/GenBank/DDBJ whole genome shotgun (WGS) entry which is preliminary data.</text>
</comment>
<evidence type="ECO:0000313" key="7">
    <source>
        <dbReference type="EMBL" id="EYD72290.1"/>
    </source>
</evidence>
<keyword evidence="5" id="KW-0862">Zinc</keyword>
<comment type="cofactor">
    <cofactor evidence="1">
        <name>Zn(2+)</name>
        <dbReference type="ChEBI" id="CHEBI:29105"/>
    </cofactor>
</comment>
<dbReference type="InterPro" id="IPR032466">
    <property type="entry name" value="Metal_Hydrolase"/>
</dbReference>
<dbReference type="InterPro" id="IPR001365">
    <property type="entry name" value="A_deaminase_dom"/>
</dbReference>
<sequence>MSWRALPKVELHLHLEGAAPPAFIKGLAREKSIDISRIFDDRGGYVRGDFDWFLKAYDAACTVLRGPEDYRRLMAAVLEQSAGQGVVHTELFLSPDFCGGGDLSAWRDYVDAMADAAETAERDLGITARGIVTCLRHLGPEAAKPIARCAAETAGGFVTGFGLAGDEMMHRPGDFGWAFDCAREAGLGLTAHAGEWGGPDMVRETVDLLGCSRIGHGINAVGDHALCDHLIEKGVTLEVCPVSNLVLGAVRDWKSHPIEILRDRGVRVTVSTDDPPWFGTSMSHEYDMLERHFGWEEERLRRANDVAAGAAFCDEDTRAQILKKLEAA</sequence>
<evidence type="ECO:0000259" key="6">
    <source>
        <dbReference type="Pfam" id="PF00962"/>
    </source>
</evidence>
<dbReference type="CDD" id="cd01320">
    <property type="entry name" value="ADA"/>
    <property type="match status" value="1"/>
</dbReference>
<dbReference type="Pfam" id="PF00962">
    <property type="entry name" value="A_deaminase"/>
    <property type="match status" value="1"/>
</dbReference>
<dbReference type="NCBIfam" id="TIGR01430">
    <property type="entry name" value="aden_deam"/>
    <property type="match status" value="1"/>
</dbReference>
<evidence type="ECO:0000256" key="1">
    <source>
        <dbReference type="ARBA" id="ARBA00001947"/>
    </source>
</evidence>
<dbReference type="EMBL" id="APGJ01000004">
    <property type="protein sequence ID" value="EYD72290.1"/>
    <property type="molecule type" value="Genomic_DNA"/>
</dbReference>
<feature type="domain" description="Adenosine deaminase" evidence="6">
    <location>
        <begin position="7"/>
        <end position="326"/>
    </location>
</feature>
<proteinExistence type="inferred from homology"/>
<dbReference type="GO" id="GO:0016814">
    <property type="term" value="F:hydrolase activity, acting on carbon-nitrogen (but not peptide) bonds, in cyclic amidines"/>
    <property type="evidence" value="ECO:0007669"/>
    <property type="project" value="UniProtKB-ARBA"/>
</dbReference>
<dbReference type="PANTHER" id="PTHR43114">
    <property type="entry name" value="ADENINE DEAMINASE"/>
    <property type="match status" value="1"/>
</dbReference>
<evidence type="ECO:0000256" key="4">
    <source>
        <dbReference type="ARBA" id="ARBA00022801"/>
    </source>
</evidence>
<name>A0A017HD98_9RHOB</name>
<keyword evidence="8" id="KW-1185">Reference proteome</keyword>
<dbReference type="RefSeq" id="WP_017928228.1">
    <property type="nucleotide sequence ID" value="NZ_KB822997.1"/>
</dbReference>
<keyword evidence="4 7" id="KW-0378">Hydrolase</keyword>
<dbReference type="OrthoDB" id="105475at2"/>
<dbReference type="HOGENOM" id="CLU_039228_7_1_5"/>